<dbReference type="Proteomes" id="UP000288395">
    <property type="component" value="Unassembled WGS sequence"/>
</dbReference>
<dbReference type="AlphaFoldDB" id="A0A432W2H8"/>
<dbReference type="OrthoDB" id="5881059at2"/>
<dbReference type="NCBIfam" id="TIGR02443">
    <property type="entry name" value="YheV family putative zinc ribbon protein"/>
    <property type="match status" value="1"/>
</dbReference>
<dbReference type="Gene3D" id="2.20.25.10">
    <property type="match status" value="1"/>
</dbReference>
<gene>
    <name evidence="1" type="ORF">CWE08_01830</name>
</gene>
<reference evidence="2" key="1">
    <citation type="journal article" date="2018" name="Front. Microbiol.">
        <title>Genome-Based Analysis Reveals the Taxonomy and Diversity of the Family Idiomarinaceae.</title>
        <authorList>
            <person name="Liu Y."/>
            <person name="Lai Q."/>
            <person name="Shao Z."/>
        </authorList>
    </citation>
    <scope>NUCLEOTIDE SEQUENCE [LARGE SCALE GENOMIC DNA]</scope>
    <source>
        <strain evidence="2">GBPy7</strain>
    </source>
</reference>
<name>A0A432W2H8_9GAMM</name>
<dbReference type="EMBL" id="PIPJ01000001">
    <property type="protein sequence ID" value="RUO23414.1"/>
    <property type="molecule type" value="Genomic_DNA"/>
</dbReference>
<proteinExistence type="predicted"/>
<evidence type="ECO:0000313" key="1">
    <source>
        <dbReference type="EMBL" id="RUO23414.1"/>
    </source>
</evidence>
<dbReference type="InterPro" id="IPR012658">
    <property type="entry name" value="YheV"/>
</dbReference>
<comment type="caution">
    <text evidence="1">The sequence shown here is derived from an EMBL/GenBank/DDBJ whole genome shotgun (WGS) entry which is preliminary data.</text>
</comment>
<accession>A0A432W2H8</accession>
<protein>
    <submittedName>
        <fullName evidence="1">DNA-binding protein</fullName>
    </submittedName>
</protein>
<keyword evidence="1" id="KW-0238">DNA-binding</keyword>
<evidence type="ECO:0000313" key="2">
    <source>
        <dbReference type="Proteomes" id="UP000288395"/>
    </source>
</evidence>
<dbReference type="GO" id="GO:0003677">
    <property type="term" value="F:DNA binding"/>
    <property type="evidence" value="ECO:0007669"/>
    <property type="project" value="UniProtKB-KW"/>
</dbReference>
<organism evidence="1 2">
    <name type="scientific">Aliidiomarina iranensis</name>
    <dbReference type="NCBI Taxonomy" id="1434071"/>
    <lineage>
        <taxon>Bacteria</taxon>
        <taxon>Pseudomonadati</taxon>
        <taxon>Pseudomonadota</taxon>
        <taxon>Gammaproteobacteria</taxon>
        <taxon>Alteromonadales</taxon>
        <taxon>Idiomarinaceae</taxon>
        <taxon>Aliidiomarina</taxon>
    </lineage>
</organism>
<dbReference type="Pfam" id="PF09526">
    <property type="entry name" value="DUF2387"/>
    <property type="match status" value="1"/>
</dbReference>
<sequence length="68" mass="7668">MSRTKKRFIAGATCPHCKAQDSLMVFTEDGQEHAHCVECDYNMSEADMQNEEKSSNVSRDQVIGVFKP</sequence>
<dbReference type="RefSeq" id="WP_126765045.1">
    <property type="nucleotide sequence ID" value="NZ_PIPJ01000001.1"/>
</dbReference>
<keyword evidence="2" id="KW-1185">Reference proteome</keyword>